<gene>
    <name evidence="4" type="ORF">SAMN04489866_1222</name>
</gene>
<dbReference type="GO" id="GO:0046872">
    <property type="term" value="F:metal ion binding"/>
    <property type="evidence" value="ECO:0007669"/>
    <property type="project" value="UniProtKB-KW"/>
</dbReference>
<dbReference type="GO" id="GO:0004536">
    <property type="term" value="F:DNA nuclease activity"/>
    <property type="evidence" value="ECO:0007669"/>
    <property type="project" value="InterPro"/>
</dbReference>
<dbReference type="Proteomes" id="UP000198995">
    <property type="component" value="Unassembled WGS sequence"/>
</dbReference>
<feature type="binding site" evidence="3">
    <location>
        <position position="155"/>
    </location>
    <ligand>
        <name>a divalent metal cation</name>
        <dbReference type="ChEBI" id="CHEBI:60240"/>
        <label>2</label>
    </ligand>
</feature>
<feature type="binding site" evidence="3">
    <location>
        <position position="8"/>
    </location>
    <ligand>
        <name>a divalent metal cation</name>
        <dbReference type="ChEBI" id="CHEBI:60240"/>
        <label>1</label>
    </ligand>
</feature>
<sequence>MAQLFDSHAHLLDEAFAPDFEEVMARTRQACGAVMNIGCEGLDDIQGAVQLAERVDTVFAAVALHPANEPDRSDALMTKICDLAHHPQVRAIGETGLDYYWMTASKEAQKALLKEHIDLAKAVQKPLIIHDRDAHRDTMDTLWANDAQAVGGVFHAFSGSLEMMEELLAHHFYIGIGGVVTFKNAKTIKRVAQAVPLDRLLIETDCPYLTPTPFRGKRNEPAYTQYVAEEIARLRDIPTETVIDAAWENACRLFRLDPSDLTILT</sequence>
<dbReference type="PIRSF" id="PIRSF005902">
    <property type="entry name" value="DNase_TatD"/>
    <property type="match status" value="1"/>
</dbReference>
<dbReference type="FunFam" id="3.20.20.140:FF:000005">
    <property type="entry name" value="TatD family hydrolase"/>
    <property type="match status" value="1"/>
</dbReference>
<dbReference type="STRING" id="2741.SAMN04489866_1222"/>
<feature type="binding site" evidence="3">
    <location>
        <position position="10"/>
    </location>
    <ligand>
        <name>a divalent metal cation</name>
        <dbReference type="ChEBI" id="CHEBI:60240"/>
        <label>1</label>
    </ligand>
</feature>
<dbReference type="SUPFAM" id="SSF51556">
    <property type="entry name" value="Metallo-dependent hydrolases"/>
    <property type="match status" value="1"/>
</dbReference>
<keyword evidence="1 3" id="KW-0479">Metal-binding</keyword>
<dbReference type="PANTHER" id="PTHR46124">
    <property type="entry name" value="D-AMINOACYL-TRNA DEACYLASE"/>
    <property type="match status" value="1"/>
</dbReference>
<dbReference type="GO" id="GO:0005829">
    <property type="term" value="C:cytosol"/>
    <property type="evidence" value="ECO:0007669"/>
    <property type="project" value="TreeGrafter"/>
</dbReference>
<keyword evidence="2" id="KW-0378">Hydrolase</keyword>
<organism evidence="4 5">
    <name type="scientific">Peptococcus niger</name>
    <dbReference type="NCBI Taxonomy" id="2741"/>
    <lineage>
        <taxon>Bacteria</taxon>
        <taxon>Bacillati</taxon>
        <taxon>Bacillota</taxon>
        <taxon>Clostridia</taxon>
        <taxon>Eubacteriales</taxon>
        <taxon>Peptococcaceae</taxon>
        <taxon>Peptococcus</taxon>
    </lineage>
</organism>
<evidence type="ECO:0000313" key="5">
    <source>
        <dbReference type="Proteomes" id="UP000198995"/>
    </source>
</evidence>
<proteinExistence type="predicted"/>
<dbReference type="OrthoDB" id="9810005at2"/>
<evidence type="ECO:0000256" key="1">
    <source>
        <dbReference type="ARBA" id="ARBA00022723"/>
    </source>
</evidence>
<evidence type="ECO:0000313" key="4">
    <source>
        <dbReference type="EMBL" id="SDE12867.1"/>
    </source>
</evidence>
<dbReference type="Gene3D" id="3.20.20.140">
    <property type="entry name" value="Metal-dependent hydrolases"/>
    <property type="match status" value="1"/>
</dbReference>
<protein>
    <submittedName>
        <fullName evidence="4">TatD DNase family protein</fullName>
    </submittedName>
</protein>
<evidence type="ECO:0000256" key="3">
    <source>
        <dbReference type="PIRSR" id="PIRSR005902-1"/>
    </source>
</evidence>
<feature type="binding site" evidence="3">
    <location>
        <position position="130"/>
    </location>
    <ligand>
        <name>a divalent metal cation</name>
        <dbReference type="ChEBI" id="CHEBI:60240"/>
        <label>2</label>
    </ligand>
</feature>
<dbReference type="RefSeq" id="WP_091792448.1">
    <property type="nucleotide sequence ID" value="NZ_FNAF01000022.1"/>
</dbReference>
<dbReference type="NCBIfam" id="TIGR00010">
    <property type="entry name" value="YchF/TatD family DNA exonuclease"/>
    <property type="match status" value="1"/>
</dbReference>
<dbReference type="PROSITE" id="PS01091">
    <property type="entry name" value="TATD_3"/>
    <property type="match status" value="1"/>
</dbReference>
<keyword evidence="5" id="KW-1185">Reference proteome</keyword>
<dbReference type="Pfam" id="PF01026">
    <property type="entry name" value="TatD_DNase"/>
    <property type="match status" value="1"/>
</dbReference>
<dbReference type="GO" id="GO:0016788">
    <property type="term" value="F:hydrolase activity, acting on ester bonds"/>
    <property type="evidence" value="ECO:0007669"/>
    <property type="project" value="InterPro"/>
</dbReference>
<dbReference type="InterPro" id="IPR032466">
    <property type="entry name" value="Metal_Hydrolase"/>
</dbReference>
<dbReference type="InterPro" id="IPR018228">
    <property type="entry name" value="DNase_TatD-rel_CS"/>
</dbReference>
<feature type="binding site" evidence="3">
    <location>
        <position position="205"/>
    </location>
    <ligand>
        <name>a divalent metal cation</name>
        <dbReference type="ChEBI" id="CHEBI:60240"/>
        <label>1</label>
    </ligand>
</feature>
<dbReference type="AlphaFoldDB" id="A0A1G7AEI0"/>
<reference evidence="4 5" key="1">
    <citation type="submission" date="2016-10" db="EMBL/GenBank/DDBJ databases">
        <authorList>
            <person name="de Groot N.N."/>
        </authorList>
    </citation>
    <scope>NUCLEOTIDE SEQUENCE [LARGE SCALE GENOMIC DNA]</scope>
    <source>
        <strain evidence="4 5">DSM 20475</strain>
    </source>
</reference>
<accession>A0A1G7AEI0</accession>
<evidence type="ECO:0000256" key="2">
    <source>
        <dbReference type="ARBA" id="ARBA00022801"/>
    </source>
</evidence>
<dbReference type="InterPro" id="IPR015991">
    <property type="entry name" value="TatD/YcfH-like"/>
</dbReference>
<dbReference type="PANTHER" id="PTHR46124:SF2">
    <property type="entry name" value="D-AMINOACYL-TRNA DEACYLASE"/>
    <property type="match status" value="1"/>
</dbReference>
<name>A0A1G7AEI0_PEPNI</name>
<dbReference type="CDD" id="cd01310">
    <property type="entry name" value="TatD_DNAse"/>
    <property type="match status" value="1"/>
</dbReference>
<feature type="binding site" evidence="3">
    <location>
        <position position="94"/>
    </location>
    <ligand>
        <name>a divalent metal cation</name>
        <dbReference type="ChEBI" id="CHEBI:60240"/>
        <label>1</label>
    </ligand>
</feature>
<dbReference type="InterPro" id="IPR001130">
    <property type="entry name" value="TatD-like"/>
</dbReference>
<dbReference type="EMBL" id="FNAF01000022">
    <property type="protein sequence ID" value="SDE12867.1"/>
    <property type="molecule type" value="Genomic_DNA"/>
</dbReference>